<feature type="compositionally biased region" description="Basic residues" evidence="1">
    <location>
        <begin position="1"/>
        <end position="11"/>
    </location>
</feature>
<evidence type="ECO:0000313" key="2">
    <source>
        <dbReference type="EMBL" id="KAK9910694.1"/>
    </source>
</evidence>
<gene>
    <name evidence="2" type="ORF">M0R45_034646</name>
</gene>
<feature type="compositionally biased region" description="Basic residues" evidence="1">
    <location>
        <begin position="129"/>
        <end position="150"/>
    </location>
</feature>
<reference evidence="2 3" key="1">
    <citation type="journal article" date="2023" name="G3 (Bethesda)">
        <title>A chromosome-length genome assembly and annotation of blackberry (Rubus argutus, cv. 'Hillquist').</title>
        <authorList>
            <person name="Bruna T."/>
            <person name="Aryal R."/>
            <person name="Dudchenko O."/>
            <person name="Sargent D.J."/>
            <person name="Mead D."/>
            <person name="Buti M."/>
            <person name="Cavallini A."/>
            <person name="Hytonen T."/>
            <person name="Andres J."/>
            <person name="Pham M."/>
            <person name="Weisz D."/>
            <person name="Mascagni F."/>
            <person name="Usai G."/>
            <person name="Natali L."/>
            <person name="Bassil N."/>
            <person name="Fernandez G.E."/>
            <person name="Lomsadze A."/>
            <person name="Armour M."/>
            <person name="Olukolu B."/>
            <person name="Poorten T."/>
            <person name="Britton C."/>
            <person name="Davik J."/>
            <person name="Ashrafi H."/>
            <person name="Aiden E.L."/>
            <person name="Borodovsky M."/>
            <person name="Worthington M."/>
        </authorList>
    </citation>
    <scope>NUCLEOTIDE SEQUENCE [LARGE SCALE GENOMIC DNA]</scope>
    <source>
        <strain evidence="2">PI 553951</strain>
    </source>
</reference>
<evidence type="ECO:0000313" key="3">
    <source>
        <dbReference type="Proteomes" id="UP001457282"/>
    </source>
</evidence>
<dbReference type="AlphaFoldDB" id="A0AAW1VT61"/>
<dbReference type="EMBL" id="JBEDUW010000007">
    <property type="protein sequence ID" value="KAK9910694.1"/>
    <property type="molecule type" value="Genomic_DNA"/>
</dbReference>
<comment type="caution">
    <text evidence="2">The sequence shown here is derived from an EMBL/GenBank/DDBJ whole genome shotgun (WGS) entry which is preliminary data.</text>
</comment>
<feature type="compositionally biased region" description="Polar residues" evidence="1">
    <location>
        <begin position="44"/>
        <end position="53"/>
    </location>
</feature>
<dbReference type="PANTHER" id="PTHR37218:SF2">
    <property type="entry name" value="COILED-COIL PROTEIN"/>
    <property type="match status" value="1"/>
</dbReference>
<sequence length="223" mass="25182">MGGKGIRRRAKNYREAHGGYSRLPPPPDPSQVDTLPSKLRKILSYSTSESQGSLKFAKDAGKKKNRDGVGAAQPENAKDEMELGETSNEDGDDAENCAPQHSDEKKKKKRKRKPVLDLRFQEELEKSRGRLKRKERKKKYLEVKKNKKGKKGESVDDFPGREKIRFGEVVQAPPKLVAPKALKNVQDASKERVRVKAIEAYRQRKKWNSRPGIQLPAPVTASL</sequence>
<feature type="compositionally biased region" description="Basic and acidic residues" evidence="1">
    <location>
        <begin position="114"/>
        <end position="128"/>
    </location>
</feature>
<evidence type="ECO:0000256" key="1">
    <source>
        <dbReference type="SAM" id="MobiDB-lite"/>
    </source>
</evidence>
<dbReference type="PANTHER" id="PTHR37218">
    <property type="entry name" value="COILED-COIL PROTEIN"/>
    <property type="match status" value="1"/>
</dbReference>
<feature type="region of interest" description="Disordered" evidence="1">
    <location>
        <begin position="1"/>
        <end position="159"/>
    </location>
</feature>
<name>A0AAW1VT61_RUBAR</name>
<protein>
    <submittedName>
        <fullName evidence="2">Uncharacterized protein</fullName>
    </submittedName>
</protein>
<organism evidence="2 3">
    <name type="scientific">Rubus argutus</name>
    <name type="common">Southern blackberry</name>
    <dbReference type="NCBI Taxonomy" id="59490"/>
    <lineage>
        <taxon>Eukaryota</taxon>
        <taxon>Viridiplantae</taxon>
        <taxon>Streptophyta</taxon>
        <taxon>Embryophyta</taxon>
        <taxon>Tracheophyta</taxon>
        <taxon>Spermatophyta</taxon>
        <taxon>Magnoliopsida</taxon>
        <taxon>eudicotyledons</taxon>
        <taxon>Gunneridae</taxon>
        <taxon>Pentapetalae</taxon>
        <taxon>rosids</taxon>
        <taxon>fabids</taxon>
        <taxon>Rosales</taxon>
        <taxon>Rosaceae</taxon>
        <taxon>Rosoideae</taxon>
        <taxon>Rosoideae incertae sedis</taxon>
        <taxon>Rubus</taxon>
    </lineage>
</organism>
<proteinExistence type="predicted"/>
<keyword evidence="3" id="KW-1185">Reference proteome</keyword>
<dbReference type="Proteomes" id="UP001457282">
    <property type="component" value="Unassembled WGS sequence"/>
</dbReference>
<accession>A0AAW1VT61</accession>